<reference evidence="2" key="1">
    <citation type="submission" date="2020-11" db="EMBL/GenBank/DDBJ databases">
        <authorList>
            <consortium name="DOE Joint Genome Institute"/>
            <person name="Ahrendt S."/>
            <person name="Riley R."/>
            <person name="Andreopoulos W."/>
            <person name="Labutti K."/>
            <person name="Pangilinan J."/>
            <person name="Ruiz-Duenas F.J."/>
            <person name="Barrasa J.M."/>
            <person name="Sanchez-Garcia M."/>
            <person name="Camarero S."/>
            <person name="Miyauchi S."/>
            <person name="Serrano A."/>
            <person name="Linde D."/>
            <person name="Babiker R."/>
            <person name="Drula E."/>
            <person name="Ayuso-Fernandez I."/>
            <person name="Pacheco R."/>
            <person name="Padilla G."/>
            <person name="Ferreira P."/>
            <person name="Barriuso J."/>
            <person name="Kellner H."/>
            <person name="Castanera R."/>
            <person name="Alfaro M."/>
            <person name="Ramirez L."/>
            <person name="Pisabarro A.G."/>
            <person name="Kuo A."/>
            <person name="Tritt A."/>
            <person name="Lipzen A."/>
            <person name="He G."/>
            <person name="Yan M."/>
            <person name="Ng V."/>
            <person name="Cullen D."/>
            <person name="Martin F."/>
            <person name="Rosso M.-N."/>
            <person name="Henrissat B."/>
            <person name="Hibbett D."/>
            <person name="Martinez A.T."/>
            <person name="Grigoriev I.V."/>
        </authorList>
    </citation>
    <scope>NUCLEOTIDE SEQUENCE</scope>
    <source>
        <strain evidence="2">CBS 247.69</strain>
    </source>
</reference>
<feature type="region of interest" description="Disordered" evidence="1">
    <location>
        <begin position="1"/>
        <end position="79"/>
    </location>
</feature>
<sequence>MPQASGTQSPPLEATGEDKPMGASSVNSTGPVEAVKDGEQRKQYFQSPEGSGETPSTKGGKANPKKMGQSMADTFEKLD</sequence>
<accession>A0A9P5XV91</accession>
<proteinExistence type="predicted"/>
<evidence type="ECO:0000256" key="1">
    <source>
        <dbReference type="SAM" id="MobiDB-lite"/>
    </source>
</evidence>
<name>A0A9P5XV91_9AGAR</name>
<dbReference type="EMBL" id="MU150346">
    <property type="protein sequence ID" value="KAF9458238.1"/>
    <property type="molecule type" value="Genomic_DNA"/>
</dbReference>
<feature type="compositionally biased region" description="Polar residues" evidence="1">
    <location>
        <begin position="43"/>
        <end position="57"/>
    </location>
</feature>
<dbReference type="OrthoDB" id="3143642at2759"/>
<protein>
    <submittedName>
        <fullName evidence="2">Uncharacterized protein</fullName>
    </submittedName>
</protein>
<dbReference type="AlphaFoldDB" id="A0A9P5XV91"/>
<organism evidence="2 3">
    <name type="scientific">Collybia nuda</name>
    <dbReference type="NCBI Taxonomy" id="64659"/>
    <lineage>
        <taxon>Eukaryota</taxon>
        <taxon>Fungi</taxon>
        <taxon>Dikarya</taxon>
        <taxon>Basidiomycota</taxon>
        <taxon>Agaricomycotina</taxon>
        <taxon>Agaricomycetes</taxon>
        <taxon>Agaricomycetidae</taxon>
        <taxon>Agaricales</taxon>
        <taxon>Tricholomatineae</taxon>
        <taxon>Clitocybaceae</taxon>
        <taxon>Collybia</taxon>
    </lineage>
</organism>
<evidence type="ECO:0000313" key="3">
    <source>
        <dbReference type="Proteomes" id="UP000807353"/>
    </source>
</evidence>
<gene>
    <name evidence="2" type="ORF">BDZ94DRAFT_1313478</name>
</gene>
<evidence type="ECO:0000313" key="2">
    <source>
        <dbReference type="EMBL" id="KAF9458238.1"/>
    </source>
</evidence>
<comment type="caution">
    <text evidence="2">The sequence shown here is derived from an EMBL/GenBank/DDBJ whole genome shotgun (WGS) entry which is preliminary data.</text>
</comment>
<dbReference type="Proteomes" id="UP000807353">
    <property type="component" value="Unassembled WGS sequence"/>
</dbReference>
<keyword evidence="3" id="KW-1185">Reference proteome</keyword>
<feature type="compositionally biased region" description="Polar residues" evidence="1">
    <location>
        <begin position="1"/>
        <end position="10"/>
    </location>
</feature>